<dbReference type="Gene3D" id="3.40.50.2000">
    <property type="entry name" value="Glycogen Phosphorylase B"/>
    <property type="match status" value="1"/>
</dbReference>
<dbReference type="PANTHER" id="PTHR12526">
    <property type="entry name" value="GLYCOSYLTRANSFERASE"/>
    <property type="match status" value="1"/>
</dbReference>
<protein>
    <submittedName>
        <fullName evidence="1">Glycosyltransferase</fullName>
    </submittedName>
</protein>
<evidence type="ECO:0000313" key="1">
    <source>
        <dbReference type="EMBL" id="PAU92780.1"/>
    </source>
</evidence>
<dbReference type="Proteomes" id="UP000218831">
    <property type="component" value="Unassembled WGS sequence"/>
</dbReference>
<proteinExistence type="predicted"/>
<dbReference type="EMBL" id="NSKE01000013">
    <property type="protein sequence ID" value="PAU92780.1"/>
    <property type="molecule type" value="Genomic_DNA"/>
</dbReference>
<dbReference type="Pfam" id="PF13692">
    <property type="entry name" value="Glyco_trans_1_4"/>
    <property type="match status" value="1"/>
</dbReference>
<dbReference type="CDD" id="cd03801">
    <property type="entry name" value="GT4_PimA-like"/>
    <property type="match status" value="1"/>
</dbReference>
<accession>A0A2A2G6L6</accession>
<gene>
    <name evidence="1" type="ORF">CK503_14915</name>
</gene>
<organism evidence="1 2">
    <name type="scientific">Fodinibius salipaludis</name>
    <dbReference type="NCBI Taxonomy" id="2032627"/>
    <lineage>
        <taxon>Bacteria</taxon>
        <taxon>Pseudomonadati</taxon>
        <taxon>Balneolota</taxon>
        <taxon>Balneolia</taxon>
        <taxon>Balneolales</taxon>
        <taxon>Balneolaceae</taxon>
        <taxon>Fodinibius</taxon>
    </lineage>
</organism>
<name>A0A2A2G6L6_9BACT</name>
<dbReference type="GO" id="GO:0016740">
    <property type="term" value="F:transferase activity"/>
    <property type="evidence" value="ECO:0007669"/>
    <property type="project" value="UniProtKB-KW"/>
</dbReference>
<sequence>MMKADQQHVLIIGFVWPEPNSSAAGKRMLELIHLFKDQGWEVTFASSAAETEHMSDLEDIGVDQVSIKMNSSTFDQFVRELNPSTVLFDRFVIEEQFGWRVAEQCPDALQILDTEDLHFLRRARKKAHKENQPCTNKDLLSSKDAKREIASIFRSDLSLIISEAEMDLLQNVFDVDRSLLQYVPFLLDPMTENEKNGLPDFSDRKDFVTIGNFRHSPNMDAVRYLKKKIWPLIRKELPDACLHIYGSYITQEAEQMHNPEEGFLVKGRAEDAKQVVASAKVLLAPLRFGAGLKGKLVEAMQCGTPSVTTSMGAEGMVGDTDNRAGTIADHPEEFAAAARNLYSDEKAWHEAQENGFSILKDKFVEPDFDQQLIEEINKLQKNLQEHRTQNFIGQMLRHHTAESTKYMGRWIEAKNQNM</sequence>
<dbReference type="AlphaFoldDB" id="A0A2A2G6L6"/>
<keyword evidence="1" id="KW-0808">Transferase</keyword>
<comment type="caution">
    <text evidence="1">The sequence shown here is derived from an EMBL/GenBank/DDBJ whole genome shotgun (WGS) entry which is preliminary data.</text>
</comment>
<dbReference type="SUPFAM" id="SSF53756">
    <property type="entry name" value="UDP-Glycosyltransferase/glycogen phosphorylase"/>
    <property type="match status" value="1"/>
</dbReference>
<keyword evidence="2" id="KW-1185">Reference proteome</keyword>
<evidence type="ECO:0000313" key="2">
    <source>
        <dbReference type="Proteomes" id="UP000218831"/>
    </source>
</evidence>
<reference evidence="1 2" key="1">
    <citation type="submission" date="2017-08" db="EMBL/GenBank/DDBJ databases">
        <title>Aliifodinibius alkalisoli sp. nov., isolated from saline alkaline soil.</title>
        <authorList>
            <person name="Liu D."/>
            <person name="Zhang G."/>
        </authorList>
    </citation>
    <scope>NUCLEOTIDE SEQUENCE [LARGE SCALE GENOMIC DNA]</scope>
    <source>
        <strain evidence="1 2">WN023</strain>
    </source>
</reference>
<dbReference type="PANTHER" id="PTHR12526:SF584">
    <property type="entry name" value="GLYCOSYLTRANSFERASE"/>
    <property type="match status" value="1"/>
</dbReference>
<dbReference type="OrthoDB" id="9807209at2"/>